<dbReference type="AlphaFoldDB" id="A0A453EH20"/>
<evidence type="ECO:0000256" key="1">
    <source>
        <dbReference type="SAM" id="MobiDB-lite"/>
    </source>
</evidence>
<evidence type="ECO:0000313" key="3">
    <source>
        <dbReference type="Proteomes" id="UP000015105"/>
    </source>
</evidence>
<dbReference type="PANTHER" id="PTHR47676:SF1">
    <property type="entry name" value="SMR DOMAIN-CONTAINING PROTEIN"/>
    <property type="match status" value="1"/>
</dbReference>
<dbReference type="Gramene" id="AET3Gv20339500.11">
    <property type="protein sequence ID" value="AET3Gv20339500.11"/>
    <property type="gene ID" value="AET3Gv20339500"/>
</dbReference>
<dbReference type="EnsemblPlants" id="AET3Gv20339500.11">
    <property type="protein sequence ID" value="AET3Gv20339500.11"/>
    <property type="gene ID" value="AET3Gv20339500"/>
</dbReference>
<reference evidence="3" key="1">
    <citation type="journal article" date="2014" name="Science">
        <title>Ancient hybridizations among the ancestral genomes of bread wheat.</title>
        <authorList>
            <consortium name="International Wheat Genome Sequencing Consortium,"/>
            <person name="Marcussen T."/>
            <person name="Sandve S.R."/>
            <person name="Heier L."/>
            <person name="Spannagl M."/>
            <person name="Pfeifer M."/>
            <person name="Jakobsen K.S."/>
            <person name="Wulff B.B."/>
            <person name="Steuernagel B."/>
            <person name="Mayer K.F."/>
            <person name="Olsen O.A."/>
        </authorList>
    </citation>
    <scope>NUCLEOTIDE SEQUENCE [LARGE SCALE GENOMIC DNA]</scope>
    <source>
        <strain evidence="3">cv. AL8/78</strain>
    </source>
</reference>
<feature type="region of interest" description="Disordered" evidence="1">
    <location>
        <begin position="27"/>
        <end position="79"/>
    </location>
</feature>
<organism evidence="2 3">
    <name type="scientific">Aegilops tauschii subsp. strangulata</name>
    <name type="common">Goatgrass</name>
    <dbReference type="NCBI Taxonomy" id="200361"/>
    <lineage>
        <taxon>Eukaryota</taxon>
        <taxon>Viridiplantae</taxon>
        <taxon>Streptophyta</taxon>
        <taxon>Embryophyta</taxon>
        <taxon>Tracheophyta</taxon>
        <taxon>Spermatophyta</taxon>
        <taxon>Magnoliopsida</taxon>
        <taxon>Liliopsida</taxon>
        <taxon>Poales</taxon>
        <taxon>Poaceae</taxon>
        <taxon>BOP clade</taxon>
        <taxon>Pooideae</taxon>
        <taxon>Triticodae</taxon>
        <taxon>Triticeae</taxon>
        <taxon>Triticinae</taxon>
        <taxon>Aegilops</taxon>
    </lineage>
</organism>
<evidence type="ECO:0000313" key="2">
    <source>
        <dbReference type="EnsemblPlants" id="AET3Gv20339500.11"/>
    </source>
</evidence>
<accession>A0A453EH20</accession>
<proteinExistence type="predicted"/>
<feature type="compositionally biased region" description="Basic and acidic residues" evidence="1">
    <location>
        <begin position="63"/>
        <end position="73"/>
    </location>
</feature>
<name>A0A453EH20_AEGTS</name>
<reference evidence="2" key="5">
    <citation type="journal article" date="2021" name="G3 (Bethesda)">
        <title>Aegilops tauschii genome assembly Aet v5.0 features greater sequence contiguity and improved annotation.</title>
        <authorList>
            <person name="Wang L."/>
            <person name="Zhu T."/>
            <person name="Rodriguez J.C."/>
            <person name="Deal K.R."/>
            <person name="Dubcovsky J."/>
            <person name="McGuire P.E."/>
            <person name="Lux T."/>
            <person name="Spannagl M."/>
            <person name="Mayer K.F.X."/>
            <person name="Baldrich P."/>
            <person name="Meyers B.C."/>
            <person name="Huo N."/>
            <person name="Gu Y.Q."/>
            <person name="Zhou H."/>
            <person name="Devos K.M."/>
            <person name="Bennetzen J.L."/>
            <person name="Unver T."/>
            <person name="Budak H."/>
            <person name="Gulick P.J."/>
            <person name="Galiba G."/>
            <person name="Kalapos B."/>
            <person name="Nelson D.R."/>
            <person name="Li P."/>
            <person name="You F.M."/>
            <person name="Luo M.C."/>
            <person name="Dvorak J."/>
        </authorList>
    </citation>
    <scope>NUCLEOTIDE SEQUENCE [LARGE SCALE GENOMIC DNA]</scope>
    <source>
        <strain evidence="2">cv. AL8/78</strain>
    </source>
</reference>
<dbReference type="Proteomes" id="UP000015105">
    <property type="component" value="Chromosome 3D"/>
</dbReference>
<reference evidence="2" key="4">
    <citation type="submission" date="2019-03" db="UniProtKB">
        <authorList>
            <consortium name="EnsemblPlants"/>
        </authorList>
    </citation>
    <scope>IDENTIFICATION</scope>
</reference>
<reference evidence="2" key="3">
    <citation type="journal article" date="2017" name="Nature">
        <title>Genome sequence of the progenitor of the wheat D genome Aegilops tauschii.</title>
        <authorList>
            <person name="Luo M.C."/>
            <person name="Gu Y.Q."/>
            <person name="Puiu D."/>
            <person name="Wang H."/>
            <person name="Twardziok S.O."/>
            <person name="Deal K.R."/>
            <person name="Huo N."/>
            <person name="Zhu T."/>
            <person name="Wang L."/>
            <person name="Wang Y."/>
            <person name="McGuire P.E."/>
            <person name="Liu S."/>
            <person name="Long H."/>
            <person name="Ramasamy R.K."/>
            <person name="Rodriguez J.C."/>
            <person name="Van S.L."/>
            <person name="Yuan L."/>
            <person name="Wang Z."/>
            <person name="Xia Z."/>
            <person name="Xiao L."/>
            <person name="Anderson O.D."/>
            <person name="Ouyang S."/>
            <person name="Liang Y."/>
            <person name="Zimin A.V."/>
            <person name="Pertea G."/>
            <person name="Qi P."/>
            <person name="Bennetzen J.L."/>
            <person name="Dai X."/>
            <person name="Dawson M.W."/>
            <person name="Muller H.G."/>
            <person name="Kugler K."/>
            <person name="Rivarola-Duarte L."/>
            <person name="Spannagl M."/>
            <person name="Mayer K.F.X."/>
            <person name="Lu F.H."/>
            <person name="Bevan M.W."/>
            <person name="Leroy P."/>
            <person name="Li P."/>
            <person name="You F.M."/>
            <person name="Sun Q."/>
            <person name="Liu Z."/>
            <person name="Lyons E."/>
            <person name="Wicker T."/>
            <person name="Salzberg S.L."/>
            <person name="Devos K.M."/>
            <person name="Dvorak J."/>
        </authorList>
    </citation>
    <scope>NUCLEOTIDE SEQUENCE [LARGE SCALE GENOMIC DNA]</scope>
    <source>
        <strain evidence="2">cv. AL8/78</strain>
    </source>
</reference>
<protein>
    <submittedName>
        <fullName evidence="2">Uncharacterized protein</fullName>
    </submittedName>
</protein>
<dbReference type="PANTHER" id="PTHR47676">
    <property type="entry name" value="OS01G0225100 PROTEIN"/>
    <property type="match status" value="1"/>
</dbReference>
<dbReference type="InterPro" id="IPR055319">
    <property type="entry name" value="At5g58720-like"/>
</dbReference>
<sequence>GSAGRRPARRPRKLPVAVSGIVADVIGKGYSRPATPPVSATERSGWKGKGKDMDGESVSNGWNDERNGERESGGGDPTLNVEEAEQFLCSMLGDHSELSMGVVKDVLGQSGYDVEQVNK</sequence>
<reference evidence="3" key="2">
    <citation type="journal article" date="2017" name="Nat. Plants">
        <title>The Aegilops tauschii genome reveals multiple impacts of transposons.</title>
        <authorList>
            <person name="Zhao G."/>
            <person name="Zou C."/>
            <person name="Li K."/>
            <person name="Wang K."/>
            <person name="Li T."/>
            <person name="Gao L."/>
            <person name="Zhang X."/>
            <person name="Wang H."/>
            <person name="Yang Z."/>
            <person name="Liu X."/>
            <person name="Jiang W."/>
            <person name="Mao L."/>
            <person name="Kong X."/>
            <person name="Jiao Y."/>
            <person name="Jia J."/>
        </authorList>
    </citation>
    <scope>NUCLEOTIDE SEQUENCE [LARGE SCALE GENOMIC DNA]</scope>
    <source>
        <strain evidence="3">cv. AL8/78</strain>
    </source>
</reference>
<keyword evidence="3" id="KW-1185">Reference proteome</keyword>